<feature type="compositionally biased region" description="Polar residues" evidence="3">
    <location>
        <begin position="243"/>
        <end position="258"/>
    </location>
</feature>
<gene>
    <name evidence="4" type="ORF">INT47_010813</name>
</gene>
<dbReference type="InterPro" id="IPR050335">
    <property type="entry name" value="ERT1_acuK_gluconeogen_tf"/>
</dbReference>
<name>A0A8H7R0R4_9FUNG</name>
<dbReference type="PANTHER" id="PTHR47659">
    <property type="entry name" value="ZN(II)2CYS6 TRANSCRIPTION FACTOR (EUROFUNG)-RELATED"/>
    <property type="match status" value="1"/>
</dbReference>
<comment type="caution">
    <text evidence="4">The sequence shown here is derived from an EMBL/GenBank/DDBJ whole genome shotgun (WGS) entry which is preliminary data.</text>
</comment>
<proteinExistence type="predicted"/>
<evidence type="ECO:0000256" key="3">
    <source>
        <dbReference type="SAM" id="MobiDB-lite"/>
    </source>
</evidence>
<keyword evidence="5" id="KW-1185">Reference proteome</keyword>
<evidence type="ECO:0008006" key="6">
    <source>
        <dbReference type="Google" id="ProtNLM"/>
    </source>
</evidence>
<dbReference type="PANTHER" id="PTHR47659:SF4">
    <property type="entry name" value="ZN(II)2CYS6 TRANSCRIPTION FACTOR (EUROFUNG)"/>
    <property type="match status" value="1"/>
</dbReference>
<feature type="region of interest" description="Disordered" evidence="3">
    <location>
        <begin position="242"/>
        <end position="293"/>
    </location>
</feature>
<protein>
    <recommendedName>
        <fullName evidence="6">Zn(2)-C6 fungal-type domain-containing protein</fullName>
    </recommendedName>
</protein>
<feature type="compositionally biased region" description="Polar residues" evidence="3">
    <location>
        <begin position="44"/>
        <end position="54"/>
    </location>
</feature>
<feature type="non-terminal residue" evidence="4">
    <location>
        <position position="1"/>
    </location>
</feature>
<feature type="region of interest" description="Disordered" evidence="3">
    <location>
        <begin position="32"/>
        <end position="54"/>
    </location>
</feature>
<dbReference type="AlphaFoldDB" id="A0A8H7R0R4"/>
<evidence type="ECO:0000313" key="5">
    <source>
        <dbReference type="Proteomes" id="UP000603453"/>
    </source>
</evidence>
<keyword evidence="2" id="KW-0539">Nucleus</keyword>
<evidence type="ECO:0000256" key="2">
    <source>
        <dbReference type="ARBA" id="ARBA00023242"/>
    </source>
</evidence>
<dbReference type="GO" id="GO:0046872">
    <property type="term" value="F:metal ion binding"/>
    <property type="evidence" value="ECO:0007669"/>
    <property type="project" value="UniProtKB-KW"/>
</dbReference>
<evidence type="ECO:0000313" key="4">
    <source>
        <dbReference type="EMBL" id="KAG2201061.1"/>
    </source>
</evidence>
<keyword evidence="1" id="KW-0479">Metal-binding</keyword>
<dbReference type="Proteomes" id="UP000603453">
    <property type="component" value="Unassembled WGS sequence"/>
</dbReference>
<dbReference type="OrthoDB" id="1555531at2759"/>
<dbReference type="EMBL" id="JAEPRD010000075">
    <property type="protein sequence ID" value="KAG2201061.1"/>
    <property type="molecule type" value="Genomic_DNA"/>
</dbReference>
<sequence length="362" mass="40383">VNCKKAHLACDVSRPCQRCVSADKTDTCHDVQHKKRGRPKMMRDSNNNKVRPTTLPTNYHVMTFPSEVTTVSNDTMTVLLSMDLCCARVTDESLEYLQLYPQEFSHRSIYDFLIPGESCQSMSKLHRCLLDNAVQHQQKKQPPETVRSSYEAFFSSPLSTLLNIANGSLTLKTKLNFRTGGQEKTHEEMNCKLYLGGGLGADLFDTSSLQQLYVVCVLSLNKTASKTSLPLPAPLFNIPPLAVNSTASESPTTTNYSYTEEDDDDGADYFHDDESKDSQSPQEKGPAIATSPPAPVLPEISLLEKFRYTPNRGKQFIHPHELYYLQTTSSRLSSDAIAYTTNFYLSTKGSSALTTYNNSLNK</sequence>
<accession>A0A8H7R0R4</accession>
<organism evidence="4 5">
    <name type="scientific">Mucor saturninus</name>
    <dbReference type="NCBI Taxonomy" id="64648"/>
    <lineage>
        <taxon>Eukaryota</taxon>
        <taxon>Fungi</taxon>
        <taxon>Fungi incertae sedis</taxon>
        <taxon>Mucoromycota</taxon>
        <taxon>Mucoromycotina</taxon>
        <taxon>Mucoromycetes</taxon>
        <taxon>Mucorales</taxon>
        <taxon>Mucorineae</taxon>
        <taxon>Mucoraceae</taxon>
        <taxon>Mucor</taxon>
    </lineage>
</organism>
<feature type="compositionally biased region" description="Basic and acidic residues" evidence="3">
    <location>
        <begin position="268"/>
        <end position="277"/>
    </location>
</feature>
<evidence type="ECO:0000256" key="1">
    <source>
        <dbReference type="ARBA" id="ARBA00022723"/>
    </source>
</evidence>
<reference evidence="4" key="1">
    <citation type="submission" date="2020-12" db="EMBL/GenBank/DDBJ databases">
        <title>Metabolic potential, ecology and presence of endohyphal bacteria is reflected in genomic diversity of Mucoromycotina.</title>
        <authorList>
            <person name="Muszewska A."/>
            <person name="Okrasinska A."/>
            <person name="Steczkiewicz K."/>
            <person name="Drgas O."/>
            <person name="Orlowska M."/>
            <person name="Perlinska-Lenart U."/>
            <person name="Aleksandrzak-Piekarczyk T."/>
            <person name="Szatraj K."/>
            <person name="Zielenkiewicz U."/>
            <person name="Pilsyk S."/>
            <person name="Malc E."/>
            <person name="Mieczkowski P."/>
            <person name="Kruszewska J.S."/>
            <person name="Biernat P."/>
            <person name="Pawlowska J."/>
        </authorList>
    </citation>
    <scope>NUCLEOTIDE SEQUENCE</scope>
    <source>
        <strain evidence="4">WA0000017839</strain>
    </source>
</reference>